<dbReference type="GO" id="GO:0016491">
    <property type="term" value="F:oxidoreductase activity"/>
    <property type="evidence" value="ECO:0007669"/>
    <property type="project" value="InterPro"/>
</dbReference>
<evidence type="ECO:0000256" key="1">
    <source>
        <dbReference type="SAM" id="Phobius"/>
    </source>
</evidence>
<gene>
    <name evidence="2" type="ORF">MPDQ_002321</name>
</gene>
<sequence>MDGALASSVNAIVGAFTGVASSARNAVPFLFRRRSLQYGASHIAVLSVLAYLVLCARLRCQRVRSRQRKMNFTSRESMSKMTNTEAQSIIQTMTQFEFPTMFKMSLQFALFKQAIHQTYGIPTISDLLVATRLFSTPDNASKRYEDTTVLIGEYVAHDPSEERTRKAIARMNYLHSPYIKTGKISNADLLYTLSVFITEPISWINEYEWREVTEMEICALGTFWKSIGDAMEITYSGYLKRDSWKDGIEFYEDIKQWALQYESDNMVPAATNKETADQLIPLLLFYVPRFLRPIIRQAIGVLMGERLRRAMKYDDPWLPSYGATYCLLSARRFVLRHLTLPRILPVLEFSDKDPKTGRYYHNAYLVHPYYVKASFWNRWGFQAWMTWILGGTVPGGKDSAKYMPEGYRFDEIGPARKKGVGKEELEMWEKKIQKSRPVGCPFSRV</sequence>
<dbReference type="Proteomes" id="UP000319663">
    <property type="component" value="Unassembled WGS sequence"/>
</dbReference>
<dbReference type="STRING" id="5098.A0A507QKV2"/>
<keyword evidence="1" id="KW-1133">Transmembrane helix</keyword>
<dbReference type="PANTHER" id="PTHR36124:SF1">
    <property type="entry name" value="ER-BOUND OXYGENASE MPAB_MPAB'_RUBBER OXYGENASE CATALYTIC DOMAIN-CONTAINING PROTEIN"/>
    <property type="match status" value="1"/>
</dbReference>
<keyword evidence="1" id="KW-0812">Transmembrane</keyword>
<dbReference type="PANTHER" id="PTHR36124">
    <property type="match status" value="1"/>
</dbReference>
<proteinExistence type="predicted"/>
<accession>A0A507QKV2</accession>
<protein>
    <submittedName>
        <fullName evidence="2">Uncharacterized protein</fullName>
    </submittedName>
</protein>
<reference evidence="2 3" key="1">
    <citation type="submission" date="2019-06" db="EMBL/GenBank/DDBJ databases">
        <title>Wine fermentation using esterase from Monascus purpureus.</title>
        <authorList>
            <person name="Geng C."/>
            <person name="Zhang Y."/>
        </authorList>
    </citation>
    <scope>NUCLEOTIDE SEQUENCE [LARGE SCALE GENOMIC DNA]</scope>
    <source>
        <strain evidence="2">HQ1</strain>
    </source>
</reference>
<keyword evidence="3" id="KW-1185">Reference proteome</keyword>
<name>A0A507QKV2_MONPU</name>
<organism evidence="2 3">
    <name type="scientific">Monascus purpureus</name>
    <name type="common">Red mold</name>
    <name type="synonym">Monascus anka</name>
    <dbReference type="NCBI Taxonomy" id="5098"/>
    <lineage>
        <taxon>Eukaryota</taxon>
        <taxon>Fungi</taxon>
        <taxon>Dikarya</taxon>
        <taxon>Ascomycota</taxon>
        <taxon>Pezizomycotina</taxon>
        <taxon>Eurotiomycetes</taxon>
        <taxon>Eurotiomycetidae</taxon>
        <taxon>Eurotiales</taxon>
        <taxon>Aspergillaceae</taxon>
        <taxon>Monascus</taxon>
    </lineage>
</organism>
<comment type="caution">
    <text evidence="2">The sequence shown here is derived from an EMBL/GenBank/DDBJ whole genome shotgun (WGS) entry which is preliminary data.</text>
</comment>
<evidence type="ECO:0000313" key="3">
    <source>
        <dbReference type="Proteomes" id="UP000319663"/>
    </source>
</evidence>
<dbReference type="InterPro" id="IPR046366">
    <property type="entry name" value="MPAB"/>
</dbReference>
<dbReference type="AlphaFoldDB" id="A0A507QKV2"/>
<feature type="transmembrane region" description="Helical" evidence="1">
    <location>
        <begin position="38"/>
        <end position="60"/>
    </location>
</feature>
<dbReference type="EMBL" id="VIFY01000170">
    <property type="protein sequence ID" value="TQB69138.1"/>
    <property type="molecule type" value="Genomic_DNA"/>
</dbReference>
<evidence type="ECO:0000313" key="2">
    <source>
        <dbReference type="EMBL" id="TQB69138.1"/>
    </source>
</evidence>
<keyword evidence="1" id="KW-0472">Membrane</keyword>